<sequence>MFQVNIVKWTTMPQVVTLLCVIYIGHSESQSVVIKPLNNSDYTSVNTGNSSVDHAQSRMLDVSPADTENSAVEDIMKKFGSDYFINEDVANTTEVPGLRKMDVIQKVVSTVTKRPVVEESVVSEGT</sequence>
<dbReference type="EMBL" id="GEDC01029728">
    <property type="protein sequence ID" value="JAS07570.1"/>
    <property type="molecule type" value="Transcribed_RNA"/>
</dbReference>
<reference evidence="2" key="1">
    <citation type="submission" date="2015-12" db="EMBL/GenBank/DDBJ databases">
        <title>De novo transcriptome assembly of four potential Pierce s Disease insect vectors from Arizona vineyards.</title>
        <authorList>
            <person name="Tassone E.E."/>
        </authorList>
    </citation>
    <scope>NUCLEOTIDE SEQUENCE</scope>
</reference>
<keyword evidence="1" id="KW-0732">Signal</keyword>
<evidence type="ECO:0000313" key="2">
    <source>
        <dbReference type="EMBL" id="JAS07570.1"/>
    </source>
</evidence>
<accession>A0A1B6C2V5</accession>
<name>A0A1B6C2V5_9HEMI</name>
<protein>
    <submittedName>
        <fullName evidence="2">Uncharacterized protein</fullName>
    </submittedName>
</protein>
<proteinExistence type="predicted"/>
<feature type="signal peptide" evidence="1">
    <location>
        <begin position="1"/>
        <end position="27"/>
    </location>
</feature>
<gene>
    <name evidence="2" type="ORF">g.44308</name>
</gene>
<feature type="non-terminal residue" evidence="2">
    <location>
        <position position="126"/>
    </location>
</feature>
<dbReference type="AlphaFoldDB" id="A0A1B6C2V5"/>
<feature type="chain" id="PRO_5008580076" evidence="1">
    <location>
        <begin position="28"/>
        <end position="126"/>
    </location>
</feature>
<evidence type="ECO:0000256" key="1">
    <source>
        <dbReference type="SAM" id="SignalP"/>
    </source>
</evidence>
<organism evidence="2">
    <name type="scientific">Clastoptera arizonana</name>
    <name type="common">Arizona spittle bug</name>
    <dbReference type="NCBI Taxonomy" id="38151"/>
    <lineage>
        <taxon>Eukaryota</taxon>
        <taxon>Metazoa</taxon>
        <taxon>Ecdysozoa</taxon>
        <taxon>Arthropoda</taxon>
        <taxon>Hexapoda</taxon>
        <taxon>Insecta</taxon>
        <taxon>Pterygota</taxon>
        <taxon>Neoptera</taxon>
        <taxon>Paraneoptera</taxon>
        <taxon>Hemiptera</taxon>
        <taxon>Auchenorrhyncha</taxon>
        <taxon>Cercopoidea</taxon>
        <taxon>Clastopteridae</taxon>
        <taxon>Clastoptera</taxon>
    </lineage>
</organism>